<reference evidence="1" key="1">
    <citation type="submission" date="2014-11" db="EMBL/GenBank/DDBJ databases">
        <authorList>
            <person name="Amaro Gonzalez C."/>
        </authorList>
    </citation>
    <scope>NUCLEOTIDE SEQUENCE</scope>
</reference>
<accession>A0A0E9U9I2</accession>
<name>A0A0E9U9I2_ANGAN</name>
<dbReference type="AlphaFoldDB" id="A0A0E9U9I2"/>
<reference evidence="1" key="2">
    <citation type="journal article" date="2015" name="Fish Shellfish Immunol.">
        <title>Early steps in the European eel (Anguilla anguilla)-Vibrio vulnificus interaction in the gills: Role of the RtxA13 toxin.</title>
        <authorList>
            <person name="Callol A."/>
            <person name="Pajuelo D."/>
            <person name="Ebbesson L."/>
            <person name="Teles M."/>
            <person name="MacKenzie S."/>
            <person name="Amaro C."/>
        </authorList>
    </citation>
    <scope>NUCLEOTIDE SEQUENCE</scope>
</reference>
<organism evidence="1">
    <name type="scientific">Anguilla anguilla</name>
    <name type="common">European freshwater eel</name>
    <name type="synonym">Muraena anguilla</name>
    <dbReference type="NCBI Taxonomy" id="7936"/>
    <lineage>
        <taxon>Eukaryota</taxon>
        <taxon>Metazoa</taxon>
        <taxon>Chordata</taxon>
        <taxon>Craniata</taxon>
        <taxon>Vertebrata</taxon>
        <taxon>Euteleostomi</taxon>
        <taxon>Actinopterygii</taxon>
        <taxon>Neopterygii</taxon>
        <taxon>Teleostei</taxon>
        <taxon>Anguilliformes</taxon>
        <taxon>Anguillidae</taxon>
        <taxon>Anguilla</taxon>
    </lineage>
</organism>
<protein>
    <submittedName>
        <fullName evidence="1">Uncharacterized protein</fullName>
    </submittedName>
</protein>
<sequence>MHSSIVSHASVLFHSSLILHSYLMHFTGKLILGEGV</sequence>
<evidence type="ECO:0000313" key="1">
    <source>
        <dbReference type="EMBL" id="JAH62496.1"/>
    </source>
</evidence>
<dbReference type="EMBL" id="GBXM01046081">
    <property type="protein sequence ID" value="JAH62496.1"/>
    <property type="molecule type" value="Transcribed_RNA"/>
</dbReference>
<proteinExistence type="predicted"/>